<reference evidence="1 2" key="1">
    <citation type="journal article" date="2016" name="Genome Biol. Evol.">
        <title>Divergent and convergent evolution of fungal pathogenicity.</title>
        <authorList>
            <person name="Shang Y."/>
            <person name="Xiao G."/>
            <person name="Zheng P."/>
            <person name="Cen K."/>
            <person name="Zhan S."/>
            <person name="Wang C."/>
        </authorList>
    </citation>
    <scope>NUCLEOTIDE SEQUENCE [LARGE SCALE GENOMIC DNA]</scope>
    <source>
        <strain evidence="1 2">RCEF 264</strain>
    </source>
</reference>
<dbReference type="GO" id="GO:0003677">
    <property type="term" value="F:DNA binding"/>
    <property type="evidence" value="ECO:0007669"/>
    <property type="project" value="UniProtKB-KW"/>
</dbReference>
<sequence length="231" mass="26848">MFKLKQWFERLARQWKTSRATRKMPEGPPTQQAEYVPLPEHYPVFPPPAPRNILRAPEEYWATITARRYAAPQGVFADSPTYALYRLYEFIVLDKVFDYRNVLEAFWRQPQWTVRDIPDPTDGDNPARYAFLAGCTFLLVRSFNQRVKLGLQRGMRSLITPEEAEALKAVPDHLRPYEHVPSWAVDVPPLATTLVIPTHDGEVLVDKDDKRADPDFLAKNILLWTPHIFFT</sequence>
<dbReference type="Proteomes" id="UP000076874">
    <property type="component" value="Unassembled WGS sequence"/>
</dbReference>
<gene>
    <name evidence="1" type="ORF">SPI_06064</name>
</gene>
<dbReference type="OrthoDB" id="5422293at2759"/>
<protein>
    <submittedName>
        <fullName evidence="1">DNA-binding protein</fullName>
    </submittedName>
</protein>
<name>A0A167SRN6_9HYPO</name>
<dbReference type="AlphaFoldDB" id="A0A167SRN6"/>
<keyword evidence="1" id="KW-0238">DNA-binding</keyword>
<organism evidence="1 2">
    <name type="scientific">Niveomyces insectorum RCEF 264</name>
    <dbReference type="NCBI Taxonomy" id="1081102"/>
    <lineage>
        <taxon>Eukaryota</taxon>
        <taxon>Fungi</taxon>
        <taxon>Dikarya</taxon>
        <taxon>Ascomycota</taxon>
        <taxon>Pezizomycotina</taxon>
        <taxon>Sordariomycetes</taxon>
        <taxon>Hypocreomycetidae</taxon>
        <taxon>Hypocreales</taxon>
        <taxon>Cordycipitaceae</taxon>
        <taxon>Niveomyces</taxon>
    </lineage>
</organism>
<keyword evidence="2" id="KW-1185">Reference proteome</keyword>
<dbReference type="EMBL" id="AZHD01000010">
    <property type="protein sequence ID" value="OAA59866.1"/>
    <property type="molecule type" value="Genomic_DNA"/>
</dbReference>
<accession>A0A167SRN6</accession>
<evidence type="ECO:0000313" key="1">
    <source>
        <dbReference type="EMBL" id="OAA59866.1"/>
    </source>
</evidence>
<comment type="caution">
    <text evidence="1">The sequence shown here is derived from an EMBL/GenBank/DDBJ whole genome shotgun (WGS) entry which is preliminary data.</text>
</comment>
<proteinExistence type="predicted"/>
<evidence type="ECO:0000313" key="2">
    <source>
        <dbReference type="Proteomes" id="UP000076874"/>
    </source>
</evidence>